<dbReference type="EMBL" id="JAERTZ010000009">
    <property type="protein sequence ID" value="MBL1376409.1"/>
    <property type="molecule type" value="Genomic_DNA"/>
</dbReference>
<evidence type="ECO:0000256" key="1">
    <source>
        <dbReference type="SAM" id="SignalP"/>
    </source>
</evidence>
<name>A0ABS1QQ61_9GAMM</name>
<feature type="signal peptide" evidence="1">
    <location>
        <begin position="1"/>
        <end position="27"/>
    </location>
</feature>
<sequence length="120" mass="12545">MLLSNNKIIPCTLLALGVLTLGGCASRAEQHTSAPHGQYTSELNQFLGNAAPGAATTLAQSPWGPNVQVLANAPYAAASGRTCRELEVSQPTGTTEHHLACQTDAGTWAQVRPVTRLLNP</sequence>
<dbReference type="Proteomes" id="UP000638570">
    <property type="component" value="Unassembled WGS sequence"/>
</dbReference>
<organism evidence="2 3">
    <name type="scientific">Zobellella iuensis</name>
    <dbReference type="NCBI Taxonomy" id="2803811"/>
    <lineage>
        <taxon>Bacteria</taxon>
        <taxon>Pseudomonadati</taxon>
        <taxon>Pseudomonadota</taxon>
        <taxon>Gammaproteobacteria</taxon>
        <taxon>Aeromonadales</taxon>
        <taxon>Aeromonadaceae</taxon>
        <taxon>Zobellella</taxon>
    </lineage>
</organism>
<protein>
    <recommendedName>
        <fullName evidence="4">Surface antigen domain-containing protein</fullName>
    </recommendedName>
</protein>
<comment type="caution">
    <text evidence="2">The sequence shown here is derived from an EMBL/GenBank/DDBJ whole genome shotgun (WGS) entry which is preliminary data.</text>
</comment>
<proteinExistence type="predicted"/>
<dbReference type="InterPro" id="IPR032258">
    <property type="entry name" value="DUF5061"/>
</dbReference>
<evidence type="ECO:0000313" key="2">
    <source>
        <dbReference type="EMBL" id="MBL1376409.1"/>
    </source>
</evidence>
<accession>A0ABS1QQ61</accession>
<gene>
    <name evidence="2" type="ORF">JKV55_03545</name>
</gene>
<dbReference type="Pfam" id="PF16587">
    <property type="entry name" value="DUF5061"/>
    <property type="match status" value="1"/>
</dbReference>
<evidence type="ECO:0008006" key="4">
    <source>
        <dbReference type="Google" id="ProtNLM"/>
    </source>
</evidence>
<keyword evidence="3" id="KW-1185">Reference proteome</keyword>
<reference evidence="3" key="1">
    <citation type="submission" date="2021-01" db="EMBL/GenBank/DDBJ databases">
        <title>Genome public.</title>
        <authorList>
            <person name="Liu C."/>
            <person name="Sun Q."/>
        </authorList>
    </citation>
    <scope>NUCLEOTIDE SEQUENCE [LARGE SCALE GENOMIC DNA]</scope>
    <source>
        <strain evidence="3">CGMCC 1.18722</strain>
    </source>
</reference>
<dbReference type="RefSeq" id="WP_202082375.1">
    <property type="nucleotide sequence ID" value="NZ_JAERTZ010000009.1"/>
</dbReference>
<feature type="chain" id="PRO_5047211068" description="Surface antigen domain-containing protein" evidence="1">
    <location>
        <begin position="28"/>
        <end position="120"/>
    </location>
</feature>
<dbReference type="PROSITE" id="PS51257">
    <property type="entry name" value="PROKAR_LIPOPROTEIN"/>
    <property type="match status" value="1"/>
</dbReference>
<keyword evidence="1" id="KW-0732">Signal</keyword>
<evidence type="ECO:0000313" key="3">
    <source>
        <dbReference type="Proteomes" id="UP000638570"/>
    </source>
</evidence>